<evidence type="ECO:0000313" key="2">
    <source>
        <dbReference type="EMBL" id="NOU93035.1"/>
    </source>
</evidence>
<sequence length="476" mass="52867">MKMQIGGANLFHSLRSDFRKFKMGSVVMQKVTFLCLTALLTLSSTLAGCSQGSSTNAGETKGKEPAASQPNTAAPKKNDPVTLRMTYWAGSQLTVDKNNAVIELFQKANPNIKIEAEYYAGDAYNDKINVQAASNSLPDIVRVDYSQIQNYVNKGILKPLDDYIANKTIDMTGVAEVNMKGGIINGKTYGINIGNNALVMFYDPEKLEKAGVKAPGPDYTWDQYEKDLQTIKDKLNIYGDTHMMQSHFEVWLRQQGKSFYNKAQDALGYDDDKLFIDYMNLQLKWQKKGIISPIGVELEVRGLEDGPFPKGQAAFGGFSYWSNHADIMETQLKKPLGYAMYPGSGDGKGMYMKPSFFHGIAASSKHPEEAAKFIEFFTNNLDAAKSLNAYFGMPYHPKLIAGMQNSFSDTQKRVSQYLQVVEKHSSVIDPPAPVAGSEVGKIFTNIRAEVFYEKITPQQAAEKFRKEANAVLAKKK</sequence>
<organism evidence="2 3">
    <name type="scientific">Paenibacillus foliorum</name>
    <dbReference type="NCBI Taxonomy" id="2654974"/>
    <lineage>
        <taxon>Bacteria</taxon>
        <taxon>Bacillati</taxon>
        <taxon>Bacillota</taxon>
        <taxon>Bacilli</taxon>
        <taxon>Bacillales</taxon>
        <taxon>Paenibacillaceae</taxon>
        <taxon>Paenibacillus</taxon>
    </lineage>
</organism>
<keyword evidence="3" id="KW-1185">Reference proteome</keyword>
<dbReference type="InterPro" id="IPR050490">
    <property type="entry name" value="Bact_solute-bd_prot1"/>
</dbReference>
<dbReference type="Pfam" id="PF01547">
    <property type="entry name" value="SBP_bac_1"/>
    <property type="match status" value="1"/>
</dbReference>
<dbReference type="PANTHER" id="PTHR43649">
    <property type="entry name" value="ARABINOSE-BINDING PROTEIN-RELATED"/>
    <property type="match status" value="1"/>
</dbReference>
<reference evidence="2" key="1">
    <citation type="submission" date="2019-10" db="EMBL/GenBank/DDBJ databases">
        <title>Description of Paenibacillus glebae sp. nov.</title>
        <authorList>
            <person name="Carlier A."/>
            <person name="Qi S."/>
        </authorList>
    </citation>
    <scope>NUCLEOTIDE SEQUENCE</scope>
    <source>
        <strain evidence="2">LMG 31456</strain>
    </source>
</reference>
<dbReference type="AlphaFoldDB" id="A0A972GN18"/>
<gene>
    <name evidence="2" type="ORF">GC093_07280</name>
</gene>
<dbReference type="Proteomes" id="UP000641588">
    <property type="component" value="Unassembled WGS sequence"/>
</dbReference>
<evidence type="ECO:0000256" key="1">
    <source>
        <dbReference type="SAM" id="MobiDB-lite"/>
    </source>
</evidence>
<dbReference type="EMBL" id="WHOD01000027">
    <property type="protein sequence ID" value="NOU93035.1"/>
    <property type="molecule type" value="Genomic_DNA"/>
</dbReference>
<comment type="caution">
    <text evidence="2">The sequence shown here is derived from an EMBL/GenBank/DDBJ whole genome shotgun (WGS) entry which is preliminary data.</text>
</comment>
<feature type="region of interest" description="Disordered" evidence="1">
    <location>
        <begin position="51"/>
        <end position="78"/>
    </location>
</feature>
<dbReference type="Gene3D" id="3.40.190.10">
    <property type="entry name" value="Periplasmic binding protein-like II"/>
    <property type="match status" value="2"/>
</dbReference>
<dbReference type="SUPFAM" id="SSF53850">
    <property type="entry name" value="Periplasmic binding protein-like II"/>
    <property type="match status" value="1"/>
</dbReference>
<evidence type="ECO:0000313" key="3">
    <source>
        <dbReference type="Proteomes" id="UP000641588"/>
    </source>
</evidence>
<dbReference type="PANTHER" id="PTHR43649:SF11">
    <property type="entry name" value="ABC TRANSPORTER SUBSTRATE-BINDING PROTEIN YESO-RELATED"/>
    <property type="match status" value="1"/>
</dbReference>
<proteinExistence type="predicted"/>
<dbReference type="InterPro" id="IPR006059">
    <property type="entry name" value="SBP"/>
</dbReference>
<protein>
    <submittedName>
        <fullName evidence="2">Extracellular solute-binding protein</fullName>
    </submittedName>
</protein>
<accession>A0A972GN18</accession>
<name>A0A972GN18_9BACL</name>